<sequence length="82" mass="9323">MALLLFLLIISYHLNVLLQEKRDDCLDGLESMHMRFAGVGKRPTWQGTSLNEYVPKINGLSKDYNTRLPVNGSSRGKKMEGR</sequence>
<keyword evidence="2" id="KW-1185">Reference proteome</keyword>
<protein>
    <submittedName>
        <fullName evidence="1">Uncharacterized protein</fullName>
    </submittedName>
</protein>
<accession>A0ACC0LT39</accession>
<dbReference type="EMBL" id="CM046398">
    <property type="protein sequence ID" value="KAI8531757.1"/>
    <property type="molecule type" value="Genomic_DNA"/>
</dbReference>
<dbReference type="Proteomes" id="UP001062846">
    <property type="component" value="Chromosome 11"/>
</dbReference>
<evidence type="ECO:0000313" key="1">
    <source>
        <dbReference type="EMBL" id="KAI8531757.1"/>
    </source>
</evidence>
<evidence type="ECO:0000313" key="2">
    <source>
        <dbReference type="Proteomes" id="UP001062846"/>
    </source>
</evidence>
<comment type="caution">
    <text evidence="1">The sequence shown here is derived from an EMBL/GenBank/DDBJ whole genome shotgun (WGS) entry which is preliminary data.</text>
</comment>
<organism evidence="1 2">
    <name type="scientific">Rhododendron molle</name>
    <name type="common">Chinese azalea</name>
    <name type="synonym">Azalea mollis</name>
    <dbReference type="NCBI Taxonomy" id="49168"/>
    <lineage>
        <taxon>Eukaryota</taxon>
        <taxon>Viridiplantae</taxon>
        <taxon>Streptophyta</taxon>
        <taxon>Embryophyta</taxon>
        <taxon>Tracheophyta</taxon>
        <taxon>Spermatophyta</taxon>
        <taxon>Magnoliopsida</taxon>
        <taxon>eudicotyledons</taxon>
        <taxon>Gunneridae</taxon>
        <taxon>Pentapetalae</taxon>
        <taxon>asterids</taxon>
        <taxon>Ericales</taxon>
        <taxon>Ericaceae</taxon>
        <taxon>Ericoideae</taxon>
        <taxon>Rhodoreae</taxon>
        <taxon>Rhododendron</taxon>
    </lineage>
</organism>
<gene>
    <name evidence="1" type="ORF">RHMOL_Rhmol11G0160500</name>
</gene>
<proteinExistence type="predicted"/>
<name>A0ACC0LT39_RHOML</name>
<reference evidence="1" key="1">
    <citation type="submission" date="2022-02" db="EMBL/GenBank/DDBJ databases">
        <title>Plant Genome Project.</title>
        <authorList>
            <person name="Zhang R.-G."/>
        </authorList>
    </citation>
    <scope>NUCLEOTIDE SEQUENCE</scope>
    <source>
        <strain evidence="1">AT1</strain>
    </source>
</reference>